<keyword evidence="2" id="KW-1185">Reference proteome</keyword>
<evidence type="ECO:0000313" key="1">
    <source>
        <dbReference type="EMBL" id="SKA74992.1"/>
    </source>
</evidence>
<organism evidence="1 2">
    <name type="scientific">Paucidesulfovibrio gracilis DSM 16080</name>
    <dbReference type="NCBI Taxonomy" id="1121449"/>
    <lineage>
        <taxon>Bacteria</taxon>
        <taxon>Pseudomonadati</taxon>
        <taxon>Thermodesulfobacteriota</taxon>
        <taxon>Desulfovibrionia</taxon>
        <taxon>Desulfovibrionales</taxon>
        <taxon>Desulfovibrionaceae</taxon>
        <taxon>Paucidesulfovibrio</taxon>
    </lineage>
</organism>
<dbReference type="Proteomes" id="UP000190027">
    <property type="component" value="Unassembled WGS sequence"/>
</dbReference>
<dbReference type="AlphaFoldDB" id="A0A1T4WCF6"/>
<proteinExistence type="predicted"/>
<protein>
    <submittedName>
        <fullName evidence="1">Uncharacterized protein</fullName>
    </submittedName>
</protein>
<gene>
    <name evidence="1" type="ORF">SAMN02745704_00816</name>
</gene>
<accession>A0A1T4WCF6</accession>
<reference evidence="1 2" key="1">
    <citation type="submission" date="2017-02" db="EMBL/GenBank/DDBJ databases">
        <authorList>
            <person name="Peterson S.W."/>
        </authorList>
    </citation>
    <scope>NUCLEOTIDE SEQUENCE [LARGE SCALE GENOMIC DNA]</scope>
    <source>
        <strain evidence="1 2">DSM 16080</strain>
    </source>
</reference>
<dbReference type="OrthoDB" id="5459073at2"/>
<sequence length="156" mass="17516">MPLPDYQERVERMQRGLGRAVQKDVTLLNIPGRSLACKIDPLYYLAVQPLFDQALERWAGLPPGAAADTLVRTGIYVTRPPKREHVLPLNVTWGNRFLRIQATFVDADFVDKALKMYSGARRGVDVSELRIDHADREQVERLFQNKTAPGGVAFAG</sequence>
<dbReference type="EMBL" id="FUYC01000002">
    <property type="protein sequence ID" value="SKA74992.1"/>
    <property type="molecule type" value="Genomic_DNA"/>
</dbReference>
<dbReference type="RefSeq" id="WP_078716369.1">
    <property type="nucleotide sequence ID" value="NZ_FUYC01000002.1"/>
</dbReference>
<name>A0A1T4WCF6_9BACT</name>
<evidence type="ECO:0000313" key="2">
    <source>
        <dbReference type="Proteomes" id="UP000190027"/>
    </source>
</evidence>